<sequence length="173" mass="20131">METAEVEGDWKNFSFHIAQRQHCQAITSHIRQHDWREDPLDKHFCNMQMRLPLFFSDSTVYAYTEQNLSLVAVDKSNGKVAGVQLNSTKYKSAVLLMAVINKPFPVHQTRKEVAKAQLLQRVNDEESIIRNNPEIDHFINFDKTVVAQEYRGQGLATEMWERSIKCRKQKSVH</sequence>
<gene>
    <name evidence="1" type="ORF">Ocin01_20177</name>
</gene>
<dbReference type="Gene3D" id="3.40.630.30">
    <property type="match status" value="1"/>
</dbReference>
<dbReference type="EMBL" id="LJIJ01008598">
    <property type="protein sequence ID" value="ODM79383.1"/>
    <property type="molecule type" value="Genomic_DNA"/>
</dbReference>
<dbReference type="GO" id="GO:0008080">
    <property type="term" value="F:N-acetyltransferase activity"/>
    <property type="evidence" value="ECO:0007669"/>
    <property type="project" value="TreeGrafter"/>
</dbReference>
<proteinExistence type="predicted"/>
<dbReference type="Proteomes" id="UP000094527">
    <property type="component" value="Unassembled WGS sequence"/>
</dbReference>
<dbReference type="AlphaFoldDB" id="A0A1D2M0L7"/>
<reference evidence="1 2" key="1">
    <citation type="journal article" date="2016" name="Genome Biol. Evol.">
        <title>Gene Family Evolution Reflects Adaptation to Soil Environmental Stressors in the Genome of the Collembolan Orchesella cincta.</title>
        <authorList>
            <person name="Faddeeva-Vakhrusheva A."/>
            <person name="Derks M.F."/>
            <person name="Anvar S.Y."/>
            <person name="Agamennone V."/>
            <person name="Suring W."/>
            <person name="Smit S."/>
            <person name="van Straalen N.M."/>
            <person name="Roelofs D."/>
        </authorList>
    </citation>
    <scope>NUCLEOTIDE SEQUENCE [LARGE SCALE GENOMIC DNA]</scope>
    <source>
        <tissue evidence="1">Mixed pool</tissue>
    </source>
</reference>
<dbReference type="PANTHER" id="PTHR20905">
    <property type="entry name" value="N-ACETYLTRANSFERASE-RELATED"/>
    <property type="match status" value="1"/>
</dbReference>
<evidence type="ECO:0000313" key="2">
    <source>
        <dbReference type="Proteomes" id="UP000094527"/>
    </source>
</evidence>
<name>A0A1D2M0L7_ORCCI</name>
<evidence type="ECO:0000313" key="1">
    <source>
        <dbReference type="EMBL" id="ODM79383.1"/>
    </source>
</evidence>
<accession>A0A1D2M0L7</accession>
<evidence type="ECO:0008006" key="3">
    <source>
        <dbReference type="Google" id="ProtNLM"/>
    </source>
</evidence>
<protein>
    <recommendedName>
        <fullName evidence="3">N-acetyltransferase domain-containing protein</fullName>
    </recommendedName>
</protein>
<dbReference type="InterPro" id="IPR016181">
    <property type="entry name" value="Acyl_CoA_acyltransferase"/>
</dbReference>
<dbReference type="OrthoDB" id="41532at2759"/>
<keyword evidence="2" id="KW-1185">Reference proteome</keyword>
<organism evidence="1 2">
    <name type="scientific">Orchesella cincta</name>
    <name type="common">Springtail</name>
    <name type="synonym">Podura cincta</name>
    <dbReference type="NCBI Taxonomy" id="48709"/>
    <lineage>
        <taxon>Eukaryota</taxon>
        <taxon>Metazoa</taxon>
        <taxon>Ecdysozoa</taxon>
        <taxon>Arthropoda</taxon>
        <taxon>Hexapoda</taxon>
        <taxon>Collembola</taxon>
        <taxon>Entomobryomorpha</taxon>
        <taxon>Entomobryoidea</taxon>
        <taxon>Orchesellidae</taxon>
        <taxon>Orchesellinae</taxon>
        <taxon>Orchesella</taxon>
    </lineage>
</organism>
<feature type="non-terminal residue" evidence="1">
    <location>
        <position position="173"/>
    </location>
</feature>
<comment type="caution">
    <text evidence="1">The sequence shown here is derived from an EMBL/GenBank/DDBJ whole genome shotgun (WGS) entry which is preliminary data.</text>
</comment>
<dbReference type="PANTHER" id="PTHR20905:SF1">
    <property type="entry name" value="AT07410P-RELATED"/>
    <property type="match status" value="1"/>
</dbReference>
<dbReference type="SUPFAM" id="SSF55729">
    <property type="entry name" value="Acyl-CoA N-acyltransferases (Nat)"/>
    <property type="match status" value="1"/>
</dbReference>